<dbReference type="RefSeq" id="WP_008853079.1">
    <property type="nucleotide sequence ID" value="NZ_AGFR01000003.1"/>
</dbReference>
<evidence type="ECO:0000256" key="4">
    <source>
        <dbReference type="ARBA" id="ARBA00012745"/>
    </source>
</evidence>
<proteinExistence type="inferred from homology"/>
<evidence type="ECO:0000256" key="1">
    <source>
        <dbReference type="ARBA" id="ARBA00001947"/>
    </source>
</evidence>
<dbReference type="InterPro" id="IPR011334">
    <property type="entry name" value="UDP-acyl_GlcNac_deAcase_C"/>
</dbReference>
<keyword evidence="10 12" id="KW-0443">Lipid metabolism</keyword>
<name>G6EZT3_9PROT</name>
<dbReference type="EC" id="3.5.1.108" evidence="4 12"/>
<dbReference type="EMBL" id="AGFR01000003">
    <property type="protein sequence ID" value="EHD14156.1"/>
    <property type="molecule type" value="Genomic_DNA"/>
</dbReference>
<sequence>MNGIQTKSLARSANAARRSVWSSFSSAQPHIAPEHTISNSMSCSGIGLHSGKYINLRLLPAPAGTGVVFHRTDLNNAFIKANYDTVVDTTLSTVIACKNDPSVRIATIEHLMAALAGNQIDNVIVECDGPELPVLDGSSAHFNTLLEQAGTQTLLAIMPSIKILKTVRVESNDAFAELNPSSEDGLSLTLSIDFPVAAIGKQLFKMKLTPENFKTELAHCRTFALKKEIDTLHKMGLAQGGSLENAIVVEDNVILNPNGLRCENEFVKHKMLDAIGDLSLANARIHGEFIGHKSGHTLNNLLLRKLMADPTSWCYLPTSTRMNTPEIFPNFFYQSQQKQEA</sequence>
<keyword evidence="8 12" id="KW-0378">Hydrolase</keyword>
<dbReference type="OrthoDB" id="9802746at2"/>
<evidence type="ECO:0000256" key="3">
    <source>
        <dbReference type="ARBA" id="ARBA00005002"/>
    </source>
</evidence>
<dbReference type="InterPro" id="IPR004463">
    <property type="entry name" value="UDP-acyl_GlcNac_deAcase"/>
</dbReference>
<keyword evidence="6 12" id="KW-0441">Lipid A biosynthesis</keyword>
<feature type="binding site" evidence="12">
    <location>
        <position position="269"/>
    </location>
    <ligand>
        <name>Zn(2+)</name>
        <dbReference type="ChEBI" id="CHEBI:29105"/>
    </ligand>
</feature>
<dbReference type="AlphaFoldDB" id="G6EZT3"/>
<evidence type="ECO:0000256" key="8">
    <source>
        <dbReference type="ARBA" id="ARBA00022801"/>
    </source>
</evidence>
<feature type="active site" description="Proton donor" evidence="12">
    <location>
        <position position="296"/>
    </location>
</feature>
<dbReference type="SUPFAM" id="SSF54211">
    <property type="entry name" value="Ribosomal protein S5 domain 2-like"/>
    <property type="match status" value="2"/>
</dbReference>
<dbReference type="GO" id="GO:0009245">
    <property type="term" value="P:lipid A biosynthetic process"/>
    <property type="evidence" value="ECO:0007669"/>
    <property type="project" value="UniProtKB-UniRule"/>
</dbReference>
<dbReference type="Pfam" id="PF03331">
    <property type="entry name" value="LpxC"/>
    <property type="match status" value="1"/>
</dbReference>
<comment type="catalytic activity">
    <reaction evidence="11 12">
        <text>a UDP-3-O-[(3R)-3-hydroxyacyl]-N-acetyl-alpha-D-glucosamine + H2O = a UDP-3-O-[(3R)-3-hydroxyacyl]-alpha-D-glucosamine + acetate</text>
        <dbReference type="Rhea" id="RHEA:67816"/>
        <dbReference type="ChEBI" id="CHEBI:15377"/>
        <dbReference type="ChEBI" id="CHEBI:30089"/>
        <dbReference type="ChEBI" id="CHEBI:137740"/>
        <dbReference type="ChEBI" id="CHEBI:173225"/>
        <dbReference type="EC" id="3.5.1.108"/>
    </reaction>
</comment>
<dbReference type="PATRIC" id="fig|1088868.3.peg.87"/>
<dbReference type="STRING" id="1088868.CIN_00880"/>
<keyword evidence="7 12" id="KW-0479">Metal-binding</keyword>
<keyword evidence="5 12" id="KW-0444">Lipid biosynthesis</keyword>
<evidence type="ECO:0000313" key="13">
    <source>
        <dbReference type="EMBL" id="EHD14156.1"/>
    </source>
</evidence>
<feature type="binding site" evidence="12">
    <location>
        <position position="110"/>
    </location>
    <ligand>
        <name>Zn(2+)</name>
        <dbReference type="ChEBI" id="CHEBI:29105"/>
    </ligand>
</feature>
<evidence type="ECO:0000313" key="14">
    <source>
        <dbReference type="Proteomes" id="UP000005939"/>
    </source>
</evidence>
<accession>G6EZT3</accession>
<gene>
    <name evidence="12" type="primary">lpxC</name>
    <name evidence="13" type="ORF">CIN_00880</name>
</gene>
<dbReference type="GO" id="GO:0103117">
    <property type="term" value="F:UDP-3-O-acyl-N-acetylglucosamine deacetylase activity"/>
    <property type="evidence" value="ECO:0007669"/>
    <property type="project" value="UniProtKB-UniRule"/>
</dbReference>
<comment type="caution">
    <text evidence="13">The sequence shown here is derived from an EMBL/GenBank/DDBJ whole genome shotgun (WGS) entry which is preliminary data.</text>
</comment>
<comment type="cofactor">
    <cofactor evidence="1 12">
        <name>Zn(2+)</name>
        <dbReference type="ChEBI" id="CHEBI:29105"/>
    </cofactor>
</comment>
<dbReference type="Gene3D" id="3.30.230.20">
    <property type="entry name" value="lpxc deacetylase, domain 1"/>
    <property type="match status" value="1"/>
</dbReference>
<dbReference type="InterPro" id="IPR015870">
    <property type="entry name" value="UDP-acyl_N-AcGlcN_deAcase_N"/>
</dbReference>
<dbReference type="Gene3D" id="3.30.1700.10">
    <property type="entry name" value="lpxc deacetylase, domain 2"/>
    <property type="match status" value="1"/>
</dbReference>
<comment type="function">
    <text evidence="2 12">Catalyzes the hydrolysis of UDP-3-O-myristoyl-N-acetylglucosamine to form UDP-3-O-myristoylglucosamine and acetate, the committed step in lipid A biosynthesis.</text>
</comment>
<dbReference type="PANTHER" id="PTHR33694:SF1">
    <property type="entry name" value="UDP-3-O-ACYL-N-ACETYLGLUCOSAMINE DEACETYLASE 1, MITOCHONDRIAL-RELATED"/>
    <property type="match status" value="1"/>
</dbReference>
<dbReference type="GO" id="GO:0016020">
    <property type="term" value="C:membrane"/>
    <property type="evidence" value="ECO:0007669"/>
    <property type="project" value="GOC"/>
</dbReference>
<evidence type="ECO:0000256" key="10">
    <source>
        <dbReference type="ARBA" id="ARBA00023098"/>
    </source>
</evidence>
<feature type="binding site" evidence="12">
    <location>
        <position position="273"/>
    </location>
    <ligand>
        <name>Zn(2+)</name>
        <dbReference type="ChEBI" id="CHEBI:29105"/>
    </ligand>
</feature>
<dbReference type="NCBIfam" id="TIGR00325">
    <property type="entry name" value="lpxC"/>
    <property type="match status" value="1"/>
</dbReference>
<dbReference type="eggNOG" id="COG0774">
    <property type="taxonomic scope" value="Bacteria"/>
</dbReference>
<comment type="pathway">
    <text evidence="3 12">Glycolipid biosynthesis; lipid IV(A) biosynthesis; lipid IV(A) from (3R)-3-hydroxytetradecanoyl-[acyl-carrier-protein] and UDP-N-acetyl-alpha-D-glucosamine: step 2/6.</text>
</comment>
<comment type="similarity">
    <text evidence="12">Belongs to the LpxC family.</text>
</comment>
<evidence type="ECO:0000256" key="9">
    <source>
        <dbReference type="ARBA" id="ARBA00022833"/>
    </source>
</evidence>
<keyword evidence="9 12" id="KW-0862">Zinc</keyword>
<protein>
    <recommendedName>
        <fullName evidence="4 12">UDP-3-O-acyl-N-acetylglucosamine deacetylase</fullName>
        <shortName evidence="12">UDP-3-O-acyl-GlcNAc deacetylase</shortName>
        <ecNumber evidence="4 12">3.5.1.108</ecNumber>
    </recommendedName>
    <alternativeName>
        <fullName evidence="12">UDP-3-O-[R-3-hydroxymyristoyl]-N-acetylglucosamine deacetylase</fullName>
    </alternativeName>
</protein>
<evidence type="ECO:0000256" key="7">
    <source>
        <dbReference type="ARBA" id="ARBA00022723"/>
    </source>
</evidence>
<evidence type="ECO:0000256" key="6">
    <source>
        <dbReference type="ARBA" id="ARBA00022556"/>
    </source>
</evidence>
<evidence type="ECO:0000256" key="12">
    <source>
        <dbReference type="HAMAP-Rule" id="MF_00388"/>
    </source>
</evidence>
<evidence type="ECO:0000256" key="5">
    <source>
        <dbReference type="ARBA" id="ARBA00022516"/>
    </source>
</evidence>
<dbReference type="UniPathway" id="UPA00359">
    <property type="reaction ID" value="UER00478"/>
</dbReference>
<dbReference type="InterPro" id="IPR020568">
    <property type="entry name" value="Ribosomal_Su5_D2-typ_SF"/>
</dbReference>
<organism evidence="13 14">
    <name type="scientific">Commensalibacter intestini A911</name>
    <dbReference type="NCBI Taxonomy" id="1088868"/>
    <lineage>
        <taxon>Bacteria</taxon>
        <taxon>Pseudomonadati</taxon>
        <taxon>Pseudomonadota</taxon>
        <taxon>Alphaproteobacteria</taxon>
        <taxon>Acetobacterales</taxon>
        <taxon>Acetobacteraceae</taxon>
    </lineage>
</organism>
<evidence type="ECO:0000256" key="11">
    <source>
        <dbReference type="ARBA" id="ARBA00024535"/>
    </source>
</evidence>
<dbReference type="GO" id="GO:0046872">
    <property type="term" value="F:metal ion binding"/>
    <property type="evidence" value="ECO:0007669"/>
    <property type="project" value="UniProtKB-KW"/>
</dbReference>
<reference evidence="13 14" key="1">
    <citation type="submission" date="2011-10" db="EMBL/GenBank/DDBJ databases">
        <title>Genome Sequence of Commensalibacter intestini A911, isolated from Drosophila gut.</title>
        <authorList>
            <person name="Lee W.-J."/>
            <person name="Kim E.-K."/>
        </authorList>
    </citation>
    <scope>NUCLEOTIDE SEQUENCE [LARGE SCALE GENOMIC DNA]</scope>
    <source>
        <strain evidence="13 14">A911</strain>
    </source>
</reference>
<dbReference type="PANTHER" id="PTHR33694">
    <property type="entry name" value="UDP-3-O-ACYL-N-ACETYLGLUCOSAMINE DEACETYLASE 1, MITOCHONDRIAL-RELATED"/>
    <property type="match status" value="1"/>
</dbReference>
<evidence type="ECO:0000256" key="2">
    <source>
        <dbReference type="ARBA" id="ARBA00002923"/>
    </source>
</evidence>
<dbReference type="HAMAP" id="MF_00388">
    <property type="entry name" value="LpxC"/>
    <property type="match status" value="1"/>
</dbReference>
<dbReference type="Proteomes" id="UP000005939">
    <property type="component" value="Unassembled WGS sequence"/>
</dbReference>